<dbReference type="PROSITE" id="PS51384">
    <property type="entry name" value="FAD_FR"/>
    <property type="match status" value="1"/>
</dbReference>
<dbReference type="SUPFAM" id="SSF63380">
    <property type="entry name" value="Riboflavin synthase domain-like"/>
    <property type="match status" value="1"/>
</dbReference>
<keyword evidence="11" id="KW-1185">Reference proteome</keyword>
<dbReference type="InParanoid" id="D3BG88"/>
<dbReference type="InterPro" id="IPR001433">
    <property type="entry name" value="OxRdtase_FAD/NAD-bd"/>
</dbReference>
<evidence type="ECO:0000313" key="11">
    <source>
        <dbReference type="Proteomes" id="UP000001396"/>
    </source>
</evidence>
<dbReference type="InterPro" id="IPR017938">
    <property type="entry name" value="Riboflavin_synthase-like_b-brl"/>
</dbReference>
<dbReference type="OMA" id="WLYVGAK"/>
<accession>D3BG88</accession>
<feature type="domain" description="FAD-binding FR-type" evidence="9">
    <location>
        <begin position="72"/>
        <end position="363"/>
    </location>
</feature>
<comment type="caution">
    <text evidence="10">The sequence shown here is derived from an EMBL/GenBank/DDBJ whole genome shotgun (WGS) entry which is preliminary data.</text>
</comment>
<evidence type="ECO:0000256" key="5">
    <source>
        <dbReference type="ARBA" id="ARBA00022827"/>
    </source>
</evidence>
<dbReference type="FunFam" id="3.40.50.80:FF:000001">
    <property type="entry name" value="NADPH--cytochrome P450 reductase 1"/>
    <property type="match status" value="1"/>
</dbReference>
<proteinExistence type="predicted"/>
<organism evidence="10 11">
    <name type="scientific">Heterostelium pallidum (strain ATCC 26659 / Pp 5 / PN500)</name>
    <name type="common">Cellular slime mold</name>
    <name type="synonym">Polysphondylium pallidum</name>
    <dbReference type="NCBI Taxonomy" id="670386"/>
    <lineage>
        <taxon>Eukaryota</taxon>
        <taxon>Amoebozoa</taxon>
        <taxon>Evosea</taxon>
        <taxon>Eumycetozoa</taxon>
        <taxon>Dictyostelia</taxon>
        <taxon>Acytosteliales</taxon>
        <taxon>Acytosteliaceae</taxon>
        <taxon>Heterostelium</taxon>
    </lineage>
</organism>
<dbReference type="AlphaFoldDB" id="D3BG88"/>
<feature type="region of interest" description="Disordered" evidence="8">
    <location>
        <begin position="1"/>
        <end position="20"/>
    </location>
</feature>
<dbReference type="PRINTS" id="PR00371">
    <property type="entry name" value="FPNCR"/>
</dbReference>
<dbReference type="EMBL" id="ADBJ01000034">
    <property type="protein sequence ID" value="EFA79488.1"/>
    <property type="molecule type" value="Genomic_DNA"/>
</dbReference>
<evidence type="ECO:0000256" key="6">
    <source>
        <dbReference type="ARBA" id="ARBA00022857"/>
    </source>
</evidence>
<dbReference type="Pfam" id="PF00667">
    <property type="entry name" value="FAD_binding_1"/>
    <property type="match status" value="1"/>
</dbReference>
<dbReference type="STRING" id="670386.D3BG88"/>
<dbReference type="Gene3D" id="1.20.990.10">
    <property type="entry name" value="NADPH-cytochrome p450 Reductase, Chain A, domain 3"/>
    <property type="match status" value="1"/>
</dbReference>
<dbReference type="GO" id="GO:0050667">
    <property type="term" value="P:homocysteine metabolic process"/>
    <property type="evidence" value="ECO:0007669"/>
    <property type="project" value="TreeGrafter"/>
</dbReference>
<dbReference type="InterPro" id="IPR001709">
    <property type="entry name" value="Flavoprot_Pyr_Nucl_cyt_Rdtase"/>
</dbReference>
<dbReference type="RefSeq" id="XP_020431609.1">
    <property type="nucleotide sequence ID" value="XM_020578374.1"/>
</dbReference>
<evidence type="ECO:0000256" key="4">
    <source>
        <dbReference type="ARBA" id="ARBA00022643"/>
    </source>
</evidence>
<feature type="compositionally biased region" description="Basic and acidic residues" evidence="8">
    <location>
        <begin position="1"/>
        <end position="12"/>
    </location>
</feature>
<sequence length="537" mass="60597">MTDIDTQKDKEVTSVQPPAPAKKKIVLRRSAVASTSVLNDPLKYEVQIISKPTSDETTTTTTTPNLNTFNNCDHKRARILSAKYLTKFDNVELGSIKRVIEIKLDLENDVHYQPGDYISVFSPNPHVVVDRLLARLDLNDGEQIIVITTATTTTPTVAATTNTVTLPVNLQRASGRSIRYLLTNELDICGIVPKRLLRLLGELATDEQEKSVLLKSATIEGKDIYAKFLEERVNLLSLLERFPSVKPPSIQHLIEIISPQAPRDYSICSSPLIDPTKASFVFSVVDYPNVDGKHIYGLCTTWLESICKDNQLLISSSQLDDNNNNLESTLSRLSLTNDDKQQQQQQPVYIPYNFKSSPHFHLPTDCLAKPIIMIGPGTGVAPFIGFLQHLEILNKRHDKDNNNNNNNNETWLFFGCRSETKDFIYQKEFNQFLENNTLKHLVTAFSRELSEQSSTKDVTLGYVQEKIKNHSKALFDLMHTGGAYVYICGDAKGMSVGVRQSFIEIIKEQLDITDDNSASEIWVNWSKEKRYLLDVWS</sequence>
<dbReference type="GO" id="GO:0005829">
    <property type="term" value="C:cytosol"/>
    <property type="evidence" value="ECO:0007669"/>
    <property type="project" value="TreeGrafter"/>
</dbReference>
<evidence type="ECO:0000313" key="10">
    <source>
        <dbReference type="EMBL" id="EFA79488.1"/>
    </source>
</evidence>
<dbReference type="PANTHER" id="PTHR19384:SF84">
    <property type="entry name" value="METHIONINE SYNTHASE REDUCTASE"/>
    <property type="match status" value="1"/>
</dbReference>
<evidence type="ECO:0000256" key="2">
    <source>
        <dbReference type="ARBA" id="ARBA00001974"/>
    </source>
</evidence>
<evidence type="ECO:0000256" key="7">
    <source>
        <dbReference type="ARBA" id="ARBA00023002"/>
    </source>
</evidence>
<reference evidence="10 11" key="1">
    <citation type="journal article" date="2011" name="Genome Res.">
        <title>Phylogeny-wide analysis of social amoeba genomes highlights ancient origins for complex intercellular communication.</title>
        <authorList>
            <person name="Heidel A.J."/>
            <person name="Lawal H.M."/>
            <person name="Felder M."/>
            <person name="Schilde C."/>
            <person name="Helps N.R."/>
            <person name="Tunggal B."/>
            <person name="Rivero F."/>
            <person name="John U."/>
            <person name="Schleicher M."/>
            <person name="Eichinger L."/>
            <person name="Platzer M."/>
            <person name="Noegel A.A."/>
            <person name="Schaap P."/>
            <person name="Gloeckner G."/>
        </authorList>
    </citation>
    <scope>NUCLEOTIDE SEQUENCE [LARGE SCALE GENOMIC DNA]</scope>
    <source>
        <strain evidence="11">ATCC 26659 / Pp 5 / PN500</strain>
    </source>
</reference>
<dbReference type="PANTHER" id="PTHR19384">
    <property type="entry name" value="NITRIC OXIDE SYNTHASE-RELATED"/>
    <property type="match status" value="1"/>
</dbReference>
<dbReference type="FunCoup" id="D3BG88">
    <property type="interactions" value="77"/>
</dbReference>
<evidence type="ECO:0000256" key="8">
    <source>
        <dbReference type="SAM" id="MobiDB-lite"/>
    </source>
</evidence>
<dbReference type="GeneID" id="31363020"/>
<comment type="cofactor">
    <cofactor evidence="1">
        <name>FMN</name>
        <dbReference type="ChEBI" id="CHEBI:58210"/>
    </cofactor>
</comment>
<name>D3BG88_HETP5</name>
<protein>
    <recommendedName>
        <fullName evidence="9">FAD-binding FR-type domain-containing protein</fullName>
    </recommendedName>
</protein>
<evidence type="ECO:0000259" key="9">
    <source>
        <dbReference type="PROSITE" id="PS51384"/>
    </source>
</evidence>
<dbReference type="Proteomes" id="UP000001396">
    <property type="component" value="Unassembled WGS sequence"/>
</dbReference>
<dbReference type="InterPro" id="IPR039261">
    <property type="entry name" value="FNR_nucleotide-bd"/>
</dbReference>
<gene>
    <name evidence="10" type="ORF">PPL_07539</name>
</gene>
<dbReference type="Pfam" id="PF00175">
    <property type="entry name" value="NAD_binding_1"/>
    <property type="match status" value="1"/>
</dbReference>
<keyword evidence="4" id="KW-0288">FMN</keyword>
<evidence type="ECO:0000256" key="3">
    <source>
        <dbReference type="ARBA" id="ARBA00022630"/>
    </source>
</evidence>
<dbReference type="InterPro" id="IPR003097">
    <property type="entry name" value="CysJ-like_FAD-binding"/>
</dbReference>
<dbReference type="SUPFAM" id="SSF52343">
    <property type="entry name" value="Ferredoxin reductase-like, C-terminal NADP-linked domain"/>
    <property type="match status" value="1"/>
</dbReference>
<dbReference type="InterPro" id="IPR017927">
    <property type="entry name" value="FAD-bd_FR_type"/>
</dbReference>
<evidence type="ECO:0000256" key="1">
    <source>
        <dbReference type="ARBA" id="ARBA00001917"/>
    </source>
</evidence>
<comment type="cofactor">
    <cofactor evidence="2">
        <name>FAD</name>
        <dbReference type="ChEBI" id="CHEBI:57692"/>
    </cofactor>
</comment>
<keyword evidence="5" id="KW-0274">FAD</keyword>
<dbReference type="GO" id="GO:0009086">
    <property type="term" value="P:methionine biosynthetic process"/>
    <property type="evidence" value="ECO:0007669"/>
    <property type="project" value="TreeGrafter"/>
</dbReference>
<dbReference type="Gene3D" id="3.40.50.80">
    <property type="entry name" value="Nucleotide-binding domain of ferredoxin-NADP reductase (FNR) module"/>
    <property type="match status" value="1"/>
</dbReference>
<keyword evidence="6" id="KW-0521">NADP</keyword>
<keyword evidence="3" id="KW-0285">Flavoprotein</keyword>
<dbReference type="Gene3D" id="2.40.30.10">
    <property type="entry name" value="Translation factors"/>
    <property type="match status" value="1"/>
</dbReference>
<keyword evidence="7" id="KW-0560">Oxidoreductase</keyword>
<dbReference type="GO" id="GO:0030586">
    <property type="term" value="F:[methionine synthase] reductase (NADPH) activity"/>
    <property type="evidence" value="ECO:0007669"/>
    <property type="project" value="TreeGrafter"/>
</dbReference>
<dbReference type="InterPro" id="IPR023173">
    <property type="entry name" value="NADPH_Cyt_P450_Rdtase_alpha"/>
</dbReference>
<dbReference type="GO" id="GO:0010181">
    <property type="term" value="F:FMN binding"/>
    <property type="evidence" value="ECO:0007669"/>
    <property type="project" value="TreeGrafter"/>
</dbReference>
<dbReference type="GO" id="GO:0050660">
    <property type="term" value="F:flavin adenine dinucleotide binding"/>
    <property type="evidence" value="ECO:0007669"/>
    <property type="project" value="TreeGrafter"/>
</dbReference>